<dbReference type="GO" id="GO:0004758">
    <property type="term" value="F:serine C-palmitoyltransferase activity"/>
    <property type="evidence" value="ECO:0007669"/>
    <property type="project" value="UniProtKB-EC"/>
</dbReference>
<evidence type="ECO:0008006" key="9">
    <source>
        <dbReference type="Google" id="ProtNLM"/>
    </source>
</evidence>
<keyword evidence="4" id="KW-0663">Pyridoxal phosphate</keyword>
<comment type="similarity">
    <text evidence="2">Belongs to the class-II pyridoxal-phosphate-dependent aminotransferase family.</text>
</comment>
<dbReference type="InterPro" id="IPR015424">
    <property type="entry name" value="PyrdxlP-dep_Trfase"/>
</dbReference>
<organism evidence="7 8">
    <name type="scientific">Ensete ventricosum</name>
    <name type="common">Abyssinian banana</name>
    <name type="synonym">Musa ensete</name>
    <dbReference type="NCBI Taxonomy" id="4639"/>
    <lineage>
        <taxon>Eukaryota</taxon>
        <taxon>Viridiplantae</taxon>
        <taxon>Streptophyta</taxon>
        <taxon>Embryophyta</taxon>
        <taxon>Tracheophyta</taxon>
        <taxon>Spermatophyta</taxon>
        <taxon>Magnoliopsida</taxon>
        <taxon>Liliopsida</taxon>
        <taxon>Zingiberales</taxon>
        <taxon>Musaceae</taxon>
        <taxon>Ensete</taxon>
    </lineage>
</organism>
<sequence length="107" mass="12050">MASLESTLEKLTHKNKQAEKIRRYIVVEAIYQKYRFRVILDESHSFGVLGNSGRGLAEYYGVPVLTRGAPATFGLLVWEKKQARAAMARGRPVGGDSVRATRGRERR</sequence>
<dbReference type="EMBL" id="AMZH03015103">
    <property type="protein sequence ID" value="RRT46564.1"/>
    <property type="molecule type" value="Genomic_DNA"/>
</dbReference>
<dbReference type="GO" id="GO:0005783">
    <property type="term" value="C:endoplasmic reticulum"/>
    <property type="evidence" value="ECO:0007669"/>
    <property type="project" value="TreeGrafter"/>
</dbReference>
<dbReference type="SUPFAM" id="SSF53383">
    <property type="entry name" value="PLP-dependent transferases"/>
    <property type="match status" value="1"/>
</dbReference>
<dbReference type="InterPro" id="IPR050087">
    <property type="entry name" value="AON_synthase_class-II"/>
</dbReference>
<evidence type="ECO:0000313" key="8">
    <source>
        <dbReference type="Proteomes" id="UP000287651"/>
    </source>
</evidence>
<name>A0A426Y4E9_ENSVE</name>
<evidence type="ECO:0000256" key="3">
    <source>
        <dbReference type="ARBA" id="ARBA00022679"/>
    </source>
</evidence>
<accession>A0A426Y4E9</accession>
<dbReference type="InterPro" id="IPR015421">
    <property type="entry name" value="PyrdxlP-dep_Trfase_major"/>
</dbReference>
<dbReference type="GO" id="GO:0016020">
    <property type="term" value="C:membrane"/>
    <property type="evidence" value="ECO:0007669"/>
    <property type="project" value="GOC"/>
</dbReference>
<comment type="caution">
    <text evidence="7">The sequence shown here is derived from an EMBL/GenBank/DDBJ whole genome shotgun (WGS) entry which is preliminary data.</text>
</comment>
<comment type="cofactor">
    <cofactor evidence="1">
        <name>pyridoxal 5'-phosphate</name>
        <dbReference type="ChEBI" id="CHEBI:597326"/>
    </cofactor>
</comment>
<dbReference type="GO" id="GO:0046513">
    <property type="term" value="P:ceramide biosynthetic process"/>
    <property type="evidence" value="ECO:0007669"/>
    <property type="project" value="TreeGrafter"/>
</dbReference>
<evidence type="ECO:0000256" key="1">
    <source>
        <dbReference type="ARBA" id="ARBA00001933"/>
    </source>
</evidence>
<dbReference type="GO" id="GO:0046512">
    <property type="term" value="P:sphingosine biosynthetic process"/>
    <property type="evidence" value="ECO:0007669"/>
    <property type="project" value="TreeGrafter"/>
</dbReference>
<evidence type="ECO:0000256" key="5">
    <source>
        <dbReference type="ARBA" id="ARBA00023315"/>
    </source>
</evidence>
<dbReference type="PANTHER" id="PTHR13693">
    <property type="entry name" value="CLASS II AMINOTRANSFERASE/8-AMINO-7-OXONONANOATE SYNTHASE"/>
    <property type="match status" value="1"/>
</dbReference>
<dbReference type="Gene3D" id="3.40.640.10">
    <property type="entry name" value="Type I PLP-dependent aspartate aminotransferase-like (Major domain)"/>
    <property type="match status" value="1"/>
</dbReference>
<evidence type="ECO:0000256" key="4">
    <source>
        <dbReference type="ARBA" id="ARBA00022898"/>
    </source>
</evidence>
<dbReference type="Proteomes" id="UP000287651">
    <property type="component" value="Unassembled WGS sequence"/>
</dbReference>
<reference evidence="7 8" key="1">
    <citation type="journal article" date="2014" name="Agronomy (Basel)">
        <title>A Draft Genome Sequence for Ensete ventricosum, the Drought-Tolerant Tree Against Hunger.</title>
        <authorList>
            <person name="Harrison J."/>
            <person name="Moore K.A."/>
            <person name="Paszkiewicz K."/>
            <person name="Jones T."/>
            <person name="Grant M."/>
            <person name="Ambacheew D."/>
            <person name="Muzemil S."/>
            <person name="Studholme D.J."/>
        </authorList>
    </citation>
    <scope>NUCLEOTIDE SEQUENCE [LARGE SCALE GENOMIC DNA]</scope>
</reference>
<protein>
    <recommendedName>
        <fullName evidence="9">Aminotransferase class I/classII domain-containing protein</fullName>
    </recommendedName>
</protein>
<evidence type="ECO:0000256" key="6">
    <source>
        <dbReference type="SAM" id="MobiDB-lite"/>
    </source>
</evidence>
<proteinExistence type="inferred from homology"/>
<feature type="region of interest" description="Disordered" evidence="6">
    <location>
        <begin position="88"/>
        <end position="107"/>
    </location>
</feature>
<gene>
    <name evidence="7" type="ORF">B296_00054357</name>
</gene>
<keyword evidence="5" id="KW-0012">Acyltransferase</keyword>
<keyword evidence="3" id="KW-0808">Transferase</keyword>
<evidence type="ECO:0000313" key="7">
    <source>
        <dbReference type="EMBL" id="RRT46564.1"/>
    </source>
</evidence>
<dbReference type="AlphaFoldDB" id="A0A426Y4E9"/>
<dbReference type="PANTHER" id="PTHR13693:SF2">
    <property type="entry name" value="SERINE PALMITOYLTRANSFERASE 1"/>
    <property type="match status" value="1"/>
</dbReference>
<evidence type="ECO:0000256" key="2">
    <source>
        <dbReference type="ARBA" id="ARBA00008392"/>
    </source>
</evidence>